<comment type="caution">
    <text evidence="2">The sequence shown here is derived from an EMBL/GenBank/DDBJ whole genome shotgun (WGS) entry which is preliminary data.</text>
</comment>
<dbReference type="RefSeq" id="WP_323449006.1">
    <property type="nucleotide sequence ID" value="NZ_BSBI01000009.1"/>
</dbReference>
<accession>A0ABQ5P350</accession>
<name>A0ABQ5P350_9ACTN</name>
<evidence type="ECO:0000313" key="2">
    <source>
        <dbReference type="EMBL" id="GLF97000.1"/>
    </source>
</evidence>
<evidence type="ECO:0000259" key="1">
    <source>
        <dbReference type="PROSITE" id="PS50042"/>
    </source>
</evidence>
<dbReference type="InterPro" id="IPR000595">
    <property type="entry name" value="cNMP-bd_dom"/>
</dbReference>
<reference evidence="2 3" key="1">
    <citation type="submission" date="2022-10" db="EMBL/GenBank/DDBJ databases">
        <title>Draft genome sequence of Streptomyces sp. YSPA8.</title>
        <authorList>
            <person name="Moriuchi R."/>
            <person name="Dohra H."/>
            <person name="Yamamura H."/>
            <person name="Kodani S."/>
        </authorList>
    </citation>
    <scope>NUCLEOTIDE SEQUENCE [LARGE SCALE GENOMIC DNA]</scope>
    <source>
        <strain evidence="2 3">YSPA8</strain>
    </source>
</reference>
<dbReference type="InterPro" id="IPR018490">
    <property type="entry name" value="cNMP-bd_dom_sf"/>
</dbReference>
<dbReference type="EMBL" id="BSBI01000009">
    <property type="protein sequence ID" value="GLF97000.1"/>
    <property type="molecule type" value="Genomic_DNA"/>
</dbReference>
<dbReference type="Gene3D" id="2.60.120.10">
    <property type="entry name" value="Jelly Rolls"/>
    <property type="match status" value="1"/>
</dbReference>
<dbReference type="PROSITE" id="PS50042">
    <property type="entry name" value="CNMP_BINDING_3"/>
    <property type="match status" value="1"/>
</dbReference>
<protein>
    <submittedName>
        <fullName evidence="2">Cyclic nucleotide-binding domain-containing protein</fullName>
    </submittedName>
</protein>
<feature type="domain" description="Cyclic nucleotide-binding" evidence="1">
    <location>
        <begin position="8"/>
        <end position="110"/>
    </location>
</feature>
<dbReference type="InterPro" id="IPR014710">
    <property type="entry name" value="RmlC-like_jellyroll"/>
</dbReference>
<dbReference type="CDD" id="cd00038">
    <property type="entry name" value="CAP_ED"/>
    <property type="match status" value="1"/>
</dbReference>
<dbReference type="Proteomes" id="UP001291653">
    <property type="component" value="Unassembled WGS sequence"/>
</dbReference>
<organism evidence="2 3">
    <name type="scientific">Streptomyces yaizuensis</name>
    <dbReference type="NCBI Taxonomy" id="2989713"/>
    <lineage>
        <taxon>Bacteria</taxon>
        <taxon>Bacillati</taxon>
        <taxon>Actinomycetota</taxon>
        <taxon>Actinomycetes</taxon>
        <taxon>Kitasatosporales</taxon>
        <taxon>Streptomycetaceae</taxon>
        <taxon>Streptomyces</taxon>
    </lineage>
</organism>
<proteinExistence type="predicted"/>
<keyword evidence="3" id="KW-1185">Reference proteome</keyword>
<dbReference type="SUPFAM" id="SSF51206">
    <property type="entry name" value="cAMP-binding domain-like"/>
    <property type="match status" value="1"/>
</dbReference>
<dbReference type="Pfam" id="PF00027">
    <property type="entry name" value="cNMP_binding"/>
    <property type="match status" value="1"/>
</dbReference>
<evidence type="ECO:0000313" key="3">
    <source>
        <dbReference type="Proteomes" id="UP001291653"/>
    </source>
</evidence>
<sequence>MSTGTRPTLHALSREHRGRLLHIAREVSFDQGARIFEEGGGPDAFWIVRTGLVTLDIRVPGRRRRVVDSLSHGELVGWSWLFPPSPWRMGAEAMTPVRALEFDAAETRRLCAADPWFGQEVALWVGGVLAHRLQSSRNRLLDLYASPRRAGAPG</sequence>
<gene>
    <name evidence="2" type="ORF">SYYSPA8_21905</name>
</gene>
<dbReference type="SMART" id="SM00100">
    <property type="entry name" value="cNMP"/>
    <property type="match status" value="1"/>
</dbReference>